<dbReference type="AlphaFoldDB" id="A0A5J4PXD7"/>
<keyword evidence="3 6" id="KW-0812">Transmembrane</keyword>
<comment type="similarity">
    <text evidence="2">Belongs to the cation diffusion facilitator (CDF) transporter (TC 2.A.4) family. SLC30A subfamily.</text>
</comment>
<dbReference type="Pfam" id="PF16916">
    <property type="entry name" value="ZT_dimer"/>
    <property type="match status" value="1"/>
</dbReference>
<comment type="caution">
    <text evidence="8">The sequence shown here is derived from an EMBL/GenBank/DDBJ whole genome shotgun (WGS) entry which is preliminary data.</text>
</comment>
<dbReference type="SUPFAM" id="SSF160240">
    <property type="entry name" value="Cation efflux protein cytoplasmic domain-like"/>
    <property type="match status" value="1"/>
</dbReference>
<organism evidence="8">
    <name type="scientific">termite gut metagenome</name>
    <dbReference type="NCBI Taxonomy" id="433724"/>
    <lineage>
        <taxon>unclassified sequences</taxon>
        <taxon>metagenomes</taxon>
        <taxon>organismal metagenomes</taxon>
    </lineage>
</organism>
<comment type="subcellular location">
    <subcellularLocation>
        <location evidence="1">Membrane</location>
        <topology evidence="1">Multi-pass membrane protein</topology>
    </subcellularLocation>
</comment>
<accession>A0A5J4PXD7</accession>
<sequence length="137" mass="15275">GIVIQNTGWSVIDPVIGLVIGFVIIYSTWGLLRDSVRLSLDGVPAEKDVKVIEQTIISVDGVENVHHLHIWAISTTETALTAHVILKDMQQMEDIKNAIKHQLFHVGIQHATIEFEHAESHCDAVDCNPLPELIERK</sequence>
<dbReference type="InterPro" id="IPR027469">
    <property type="entry name" value="Cation_efflux_TMD_sf"/>
</dbReference>
<reference evidence="8" key="1">
    <citation type="submission" date="2019-03" db="EMBL/GenBank/DDBJ databases">
        <title>Single cell metagenomics reveals metabolic interactions within the superorganism composed of flagellate Streblomastix strix and complex community of Bacteroidetes bacteria on its surface.</title>
        <authorList>
            <person name="Treitli S.C."/>
            <person name="Kolisko M."/>
            <person name="Husnik F."/>
            <person name="Keeling P."/>
            <person name="Hampl V."/>
        </authorList>
    </citation>
    <scope>NUCLEOTIDE SEQUENCE</scope>
    <source>
        <strain evidence="8">STM</strain>
    </source>
</reference>
<feature type="non-terminal residue" evidence="8">
    <location>
        <position position="1"/>
    </location>
</feature>
<feature type="transmembrane region" description="Helical" evidence="6">
    <location>
        <begin position="15"/>
        <end position="32"/>
    </location>
</feature>
<evidence type="ECO:0000256" key="5">
    <source>
        <dbReference type="ARBA" id="ARBA00023136"/>
    </source>
</evidence>
<dbReference type="InterPro" id="IPR036837">
    <property type="entry name" value="Cation_efflux_CTD_sf"/>
</dbReference>
<protein>
    <recommendedName>
        <fullName evidence="7">Cation efflux protein cytoplasmic domain-containing protein</fullName>
    </recommendedName>
</protein>
<feature type="domain" description="Cation efflux protein cytoplasmic" evidence="7">
    <location>
        <begin position="44"/>
        <end position="116"/>
    </location>
</feature>
<dbReference type="NCBIfam" id="TIGR01297">
    <property type="entry name" value="CDF"/>
    <property type="match status" value="1"/>
</dbReference>
<keyword evidence="5 6" id="KW-0472">Membrane</keyword>
<evidence type="ECO:0000313" key="8">
    <source>
        <dbReference type="EMBL" id="KAA6313359.1"/>
    </source>
</evidence>
<evidence type="ECO:0000256" key="4">
    <source>
        <dbReference type="ARBA" id="ARBA00022989"/>
    </source>
</evidence>
<evidence type="ECO:0000259" key="7">
    <source>
        <dbReference type="Pfam" id="PF16916"/>
    </source>
</evidence>
<dbReference type="SUPFAM" id="SSF161111">
    <property type="entry name" value="Cation efflux protein transmembrane domain-like"/>
    <property type="match status" value="1"/>
</dbReference>
<dbReference type="InterPro" id="IPR050681">
    <property type="entry name" value="CDF/SLC30A"/>
</dbReference>
<dbReference type="GO" id="GO:0005886">
    <property type="term" value="C:plasma membrane"/>
    <property type="evidence" value="ECO:0007669"/>
    <property type="project" value="TreeGrafter"/>
</dbReference>
<gene>
    <name evidence="8" type="ORF">EZS27_035856</name>
</gene>
<evidence type="ECO:0000256" key="6">
    <source>
        <dbReference type="SAM" id="Phobius"/>
    </source>
</evidence>
<dbReference type="InterPro" id="IPR027470">
    <property type="entry name" value="Cation_efflux_CTD"/>
</dbReference>
<dbReference type="PANTHER" id="PTHR11562:SF17">
    <property type="entry name" value="RE54080P-RELATED"/>
    <property type="match status" value="1"/>
</dbReference>
<dbReference type="GO" id="GO:0005385">
    <property type="term" value="F:zinc ion transmembrane transporter activity"/>
    <property type="evidence" value="ECO:0007669"/>
    <property type="project" value="TreeGrafter"/>
</dbReference>
<name>A0A5J4PXD7_9ZZZZ</name>
<dbReference type="EMBL" id="SNRY01006098">
    <property type="protein sequence ID" value="KAA6313359.1"/>
    <property type="molecule type" value="Genomic_DNA"/>
</dbReference>
<keyword evidence="4 6" id="KW-1133">Transmembrane helix</keyword>
<dbReference type="InterPro" id="IPR002524">
    <property type="entry name" value="Cation_efflux"/>
</dbReference>
<proteinExistence type="inferred from homology"/>
<evidence type="ECO:0000256" key="1">
    <source>
        <dbReference type="ARBA" id="ARBA00004141"/>
    </source>
</evidence>
<evidence type="ECO:0000256" key="2">
    <source>
        <dbReference type="ARBA" id="ARBA00008873"/>
    </source>
</evidence>
<evidence type="ECO:0000256" key="3">
    <source>
        <dbReference type="ARBA" id="ARBA00022692"/>
    </source>
</evidence>
<dbReference type="Gene3D" id="1.20.1510.10">
    <property type="entry name" value="Cation efflux protein transmembrane domain"/>
    <property type="match status" value="1"/>
</dbReference>
<dbReference type="PANTHER" id="PTHR11562">
    <property type="entry name" value="CATION EFFLUX PROTEIN/ ZINC TRANSPORTER"/>
    <property type="match status" value="1"/>
</dbReference>